<proteinExistence type="predicted"/>
<reference evidence="3" key="1">
    <citation type="submission" date="2016-10" db="EMBL/GenBank/DDBJ databases">
        <authorList>
            <person name="Varghese N."/>
            <person name="Submissions S."/>
        </authorList>
    </citation>
    <scope>NUCLEOTIDE SEQUENCE [LARGE SCALE GENOMIC DNA]</scope>
    <source>
        <strain evidence="3">DSM 26542</strain>
    </source>
</reference>
<feature type="transmembrane region" description="Helical" evidence="1">
    <location>
        <begin position="5"/>
        <end position="21"/>
    </location>
</feature>
<organism evidence="2 3">
    <name type="scientific">Myroides guanonis</name>
    <dbReference type="NCBI Taxonomy" id="1150112"/>
    <lineage>
        <taxon>Bacteria</taxon>
        <taxon>Pseudomonadati</taxon>
        <taxon>Bacteroidota</taxon>
        <taxon>Flavobacteriia</taxon>
        <taxon>Flavobacteriales</taxon>
        <taxon>Flavobacteriaceae</taxon>
        <taxon>Myroides</taxon>
    </lineage>
</organism>
<dbReference type="STRING" id="1150112.SAMN04487893_104107"/>
<feature type="transmembrane region" description="Helical" evidence="1">
    <location>
        <begin position="41"/>
        <end position="58"/>
    </location>
</feature>
<protein>
    <submittedName>
        <fullName evidence="2">Uncharacterized protein</fullName>
    </submittedName>
</protein>
<dbReference type="AlphaFoldDB" id="A0A1I3PGZ0"/>
<keyword evidence="1" id="KW-0812">Transmembrane</keyword>
<dbReference type="EMBL" id="FORU01000004">
    <property type="protein sequence ID" value="SFJ20276.1"/>
    <property type="molecule type" value="Genomic_DNA"/>
</dbReference>
<accession>A0A1I3PGZ0</accession>
<gene>
    <name evidence="2" type="ORF">SAMN04487893_104107</name>
</gene>
<keyword evidence="3" id="KW-1185">Reference proteome</keyword>
<evidence type="ECO:0000256" key="1">
    <source>
        <dbReference type="SAM" id="Phobius"/>
    </source>
</evidence>
<keyword evidence="1" id="KW-0472">Membrane</keyword>
<name>A0A1I3PGZ0_9FLAO</name>
<dbReference type="Proteomes" id="UP000243887">
    <property type="component" value="Unassembled WGS sequence"/>
</dbReference>
<evidence type="ECO:0000313" key="3">
    <source>
        <dbReference type="Proteomes" id="UP000243887"/>
    </source>
</evidence>
<sequence>MQIIYSLLCILGGSVYLIYLIKRKNRSTNLWDKSMELKGYLGGLIFIIIGIIMLYRHFF</sequence>
<evidence type="ECO:0000313" key="2">
    <source>
        <dbReference type="EMBL" id="SFJ20276.1"/>
    </source>
</evidence>
<keyword evidence="1" id="KW-1133">Transmembrane helix</keyword>